<dbReference type="GO" id="GO:0022857">
    <property type="term" value="F:transmembrane transporter activity"/>
    <property type="evidence" value="ECO:0007669"/>
    <property type="project" value="InterPro"/>
</dbReference>
<feature type="transmembrane region" description="Helical" evidence="9">
    <location>
        <begin position="221"/>
        <end position="241"/>
    </location>
</feature>
<dbReference type="Pfam" id="PF02653">
    <property type="entry name" value="BPD_transp_2"/>
    <property type="match status" value="1"/>
</dbReference>
<dbReference type="CDD" id="cd06582">
    <property type="entry name" value="TM_PBP1_LivH_like"/>
    <property type="match status" value="1"/>
</dbReference>
<keyword evidence="2" id="KW-0813">Transport</keyword>
<dbReference type="PANTHER" id="PTHR11795">
    <property type="entry name" value="BRANCHED-CHAIN AMINO ACID TRANSPORT SYSTEM PERMEASE PROTEIN LIVH"/>
    <property type="match status" value="1"/>
</dbReference>
<dbReference type="EMBL" id="UINC01020721">
    <property type="protein sequence ID" value="SVA86748.1"/>
    <property type="molecule type" value="Genomic_DNA"/>
</dbReference>
<feature type="transmembrane region" description="Helical" evidence="9">
    <location>
        <begin position="49"/>
        <end position="70"/>
    </location>
</feature>
<comment type="similarity">
    <text evidence="8">Belongs to the binding-protein-dependent transport system permease family. LivHM subfamily.</text>
</comment>
<feature type="transmembrane region" description="Helical" evidence="9">
    <location>
        <begin position="185"/>
        <end position="209"/>
    </location>
</feature>
<evidence type="ECO:0000256" key="1">
    <source>
        <dbReference type="ARBA" id="ARBA00004651"/>
    </source>
</evidence>
<evidence type="ECO:0000256" key="9">
    <source>
        <dbReference type="SAM" id="Phobius"/>
    </source>
</evidence>
<evidence type="ECO:0000256" key="6">
    <source>
        <dbReference type="ARBA" id="ARBA00022989"/>
    </source>
</evidence>
<keyword evidence="5" id="KW-0029">Amino-acid transport</keyword>
<evidence type="ECO:0000256" key="4">
    <source>
        <dbReference type="ARBA" id="ARBA00022692"/>
    </source>
</evidence>
<reference evidence="10" key="1">
    <citation type="submission" date="2018-05" db="EMBL/GenBank/DDBJ databases">
        <authorList>
            <person name="Lanie J.A."/>
            <person name="Ng W.-L."/>
            <person name="Kazmierczak K.M."/>
            <person name="Andrzejewski T.M."/>
            <person name="Davidsen T.M."/>
            <person name="Wayne K.J."/>
            <person name="Tettelin H."/>
            <person name="Glass J.I."/>
            <person name="Rusch D."/>
            <person name="Podicherti R."/>
            <person name="Tsui H.-C.T."/>
            <person name="Winkler M.E."/>
        </authorList>
    </citation>
    <scope>NUCLEOTIDE SEQUENCE</scope>
</reference>
<dbReference type="InterPro" id="IPR052157">
    <property type="entry name" value="BCAA_transport_permease"/>
</dbReference>
<evidence type="ECO:0000256" key="7">
    <source>
        <dbReference type="ARBA" id="ARBA00023136"/>
    </source>
</evidence>
<evidence type="ECO:0000313" key="10">
    <source>
        <dbReference type="EMBL" id="SVA86748.1"/>
    </source>
</evidence>
<sequence length="489" mass="53360">MKEIWHRWRLSPSWLRQLVLGVFLLFDSYLGLIYGAGIVGWTGLLTGDIKWLTLSIEMMVGALILVRIIINQVKPEWKVAIVVSAPIIVALMGFGILELVLTGLGRSATMNFNLSSIGSSGLYWAAVYLSIAIGLTLTYKVQHFANFAQAEMMLVGAYVALTLMWSDRFFPLADAPSDGILNWELLIWAVVSAFVITGILGLIIDRVVYRRFRDKMSTPQVMMIASLGVSMVLRALLYMRFSASTFRFIPDRDWRLTTSTFEIPTQTLQLNLGDRIQAPLMGLATNVNPYGFNYSKVALVIGIFSAVVLLLFLLHRTRLGGQMRAVADNPGLAASSGIYVERVHGSTAFLSSGIAGLGGALLAAILPINPELGLSLLLPAFAVIVLGSIGSVPGVIIGALIVGLLRAVSEPVLIGAGNALDRPTASGFAEVMPFVFLVGLLLLAPRGIGYAIQNWNIERIRKRRLAELNRHPSPKRKTPSSFRHLLFAI</sequence>
<feature type="non-terminal residue" evidence="10">
    <location>
        <position position="489"/>
    </location>
</feature>
<feature type="transmembrane region" description="Helical" evidence="9">
    <location>
        <begin position="146"/>
        <end position="165"/>
    </location>
</feature>
<evidence type="ECO:0000256" key="5">
    <source>
        <dbReference type="ARBA" id="ARBA00022970"/>
    </source>
</evidence>
<organism evidence="10">
    <name type="scientific">marine metagenome</name>
    <dbReference type="NCBI Taxonomy" id="408172"/>
    <lineage>
        <taxon>unclassified sequences</taxon>
        <taxon>metagenomes</taxon>
        <taxon>ecological metagenomes</taxon>
    </lineage>
</organism>
<keyword evidence="4 9" id="KW-0812">Transmembrane</keyword>
<accession>A0A381ZBS0</accession>
<name>A0A381ZBS0_9ZZZZ</name>
<protein>
    <recommendedName>
        <fullName evidence="11">Branched-chain amino acid ABC transporter permease</fullName>
    </recommendedName>
</protein>
<dbReference type="InterPro" id="IPR001851">
    <property type="entry name" value="ABC_transp_permease"/>
</dbReference>
<keyword evidence="3" id="KW-1003">Cell membrane</keyword>
<proteinExistence type="inferred from homology"/>
<feature type="transmembrane region" description="Helical" evidence="9">
    <location>
        <begin position="121"/>
        <end position="139"/>
    </location>
</feature>
<evidence type="ECO:0008006" key="11">
    <source>
        <dbReference type="Google" id="ProtNLM"/>
    </source>
</evidence>
<feature type="transmembrane region" description="Helical" evidence="9">
    <location>
        <begin position="348"/>
        <end position="368"/>
    </location>
</feature>
<evidence type="ECO:0000256" key="8">
    <source>
        <dbReference type="ARBA" id="ARBA00037998"/>
    </source>
</evidence>
<feature type="transmembrane region" description="Helical" evidence="9">
    <location>
        <begin position="79"/>
        <end position="101"/>
    </location>
</feature>
<feature type="transmembrane region" description="Helical" evidence="9">
    <location>
        <begin position="297"/>
        <end position="314"/>
    </location>
</feature>
<keyword evidence="7 9" id="KW-0472">Membrane</keyword>
<dbReference type="GO" id="GO:0005886">
    <property type="term" value="C:plasma membrane"/>
    <property type="evidence" value="ECO:0007669"/>
    <property type="project" value="UniProtKB-SubCell"/>
</dbReference>
<comment type="subcellular location">
    <subcellularLocation>
        <location evidence="1">Cell membrane</location>
        <topology evidence="1">Multi-pass membrane protein</topology>
    </subcellularLocation>
</comment>
<evidence type="ECO:0000256" key="3">
    <source>
        <dbReference type="ARBA" id="ARBA00022475"/>
    </source>
</evidence>
<feature type="transmembrane region" description="Helical" evidence="9">
    <location>
        <begin position="425"/>
        <end position="444"/>
    </location>
</feature>
<dbReference type="GO" id="GO:0006865">
    <property type="term" value="P:amino acid transport"/>
    <property type="evidence" value="ECO:0007669"/>
    <property type="project" value="UniProtKB-KW"/>
</dbReference>
<evidence type="ECO:0000256" key="2">
    <source>
        <dbReference type="ARBA" id="ARBA00022448"/>
    </source>
</evidence>
<keyword evidence="6 9" id="KW-1133">Transmembrane helix</keyword>
<dbReference type="AlphaFoldDB" id="A0A381ZBS0"/>
<feature type="transmembrane region" description="Helical" evidence="9">
    <location>
        <begin position="380"/>
        <end position="405"/>
    </location>
</feature>
<feature type="transmembrane region" description="Helical" evidence="9">
    <location>
        <begin position="20"/>
        <end position="43"/>
    </location>
</feature>
<gene>
    <name evidence="10" type="ORF">METZ01_LOCUS139602</name>
</gene>
<dbReference type="PANTHER" id="PTHR11795:SF449">
    <property type="entry name" value="BRANCHED-CHAIN AMINO ACID TRANSPORT PERMEASE PROTEIN LIVH-RELATED"/>
    <property type="match status" value="1"/>
</dbReference>